<keyword evidence="5" id="KW-1185">Reference proteome</keyword>
<dbReference type="AlphaFoldDB" id="A0A1H4AXR1"/>
<keyword evidence="4" id="KW-0687">Ribonucleoprotein</keyword>
<reference evidence="5" key="1">
    <citation type="submission" date="2016-10" db="EMBL/GenBank/DDBJ databases">
        <authorList>
            <person name="Varghese N."/>
            <person name="Submissions S."/>
        </authorList>
    </citation>
    <scope>NUCLEOTIDE SEQUENCE [LARGE SCALE GENOMIC DNA]</scope>
    <source>
        <strain evidence="5">DSM 22376</strain>
    </source>
</reference>
<keyword evidence="4" id="KW-0689">Ribosomal protein</keyword>
<evidence type="ECO:0000256" key="1">
    <source>
        <dbReference type="ARBA" id="ARBA00022679"/>
    </source>
</evidence>
<evidence type="ECO:0000313" key="4">
    <source>
        <dbReference type="EMBL" id="SEA40679.1"/>
    </source>
</evidence>
<sequence length="173" mass="19919">MTYHFRKATTSEIPHIWIILQQAIARRKVDGSNQWQDGYPNPDVIQNDIDRNAGFVLTEDDTIIGYSAVLINDEPEYQKIEGSWLTDDDFVVFHRVAISEKHLGKGLAKKLMNFIEEFAISNNIYSLKADTNFDNFAMMAIFEKMGYTYRGEVHFRGSARKAYEKVISKNELG</sequence>
<keyword evidence="1" id="KW-0808">Transferase</keyword>
<dbReference type="InterPro" id="IPR000182">
    <property type="entry name" value="GNAT_dom"/>
</dbReference>
<dbReference type="InterPro" id="IPR050832">
    <property type="entry name" value="Bact_Acetyltransf"/>
</dbReference>
<name>A0A1H4AXR1_9FLAO</name>
<proteinExistence type="predicted"/>
<dbReference type="RefSeq" id="WP_091087022.1">
    <property type="nucleotide sequence ID" value="NZ_FNRD01000004.1"/>
</dbReference>
<dbReference type="OrthoDB" id="9796381at2"/>
<dbReference type="SUPFAM" id="SSF55729">
    <property type="entry name" value="Acyl-CoA N-acyltransferases (Nat)"/>
    <property type="match status" value="1"/>
</dbReference>
<keyword evidence="2" id="KW-0012">Acyltransferase</keyword>
<dbReference type="CDD" id="cd04301">
    <property type="entry name" value="NAT_SF"/>
    <property type="match status" value="1"/>
</dbReference>
<dbReference type="PANTHER" id="PTHR43877">
    <property type="entry name" value="AMINOALKYLPHOSPHONATE N-ACETYLTRANSFERASE-RELATED-RELATED"/>
    <property type="match status" value="1"/>
</dbReference>
<dbReference type="STRING" id="150146.SAMN05443667_10491"/>
<evidence type="ECO:0000256" key="2">
    <source>
        <dbReference type="ARBA" id="ARBA00023315"/>
    </source>
</evidence>
<accession>A0A1H4AXR1</accession>
<protein>
    <submittedName>
        <fullName evidence="4">Ribosomal protein S18 acetylase RimI</fullName>
    </submittedName>
</protein>
<dbReference type="Gene3D" id="3.40.630.30">
    <property type="match status" value="1"/>
</dbReference>
<dbReference type="Pfam" id="PF00583">
    <property type="entry name" value="Acetyltransf_1"/>
    <property type="match status" value="1"/>
</dbReference>
<dbReference type="PANTHER" id="PTHR43877:SF2">
    <property type="entry name" value="AMINOALKYLPHOSPHONATE N-ACETYLTRANSFERASE-RELATED"/>
    <property type="match status" value="1"/>
</dbReference>
<dbReference type="GO" id="GO:0005840">
    <property type="term" value="C:ribosome"/>
    <property type="evidence" value="ECO:0007669"/>
    <property type="project" value="UniProtKB-KW"/>
</dbReference>
<gene>
    <name evidence="4" type="ORF">SAMN05443667_10491</name>
</gene>
<dbReference type="Proteomes" id="UP000198951">
    <property type="component" value="Unassembled WGS sequence"/>
</dbReference>
<dbReference type="EMBL" id="FNRD01000004">
    <property type="protein sequence ID" value="SEA40679.1"/>
    <property type="molecule type" value="Genomic_DNA"/>
</dbReference>
<dbReference type="PROSITE" id="PS51186">
    <property type="entry name" value="GNAT"/>
    <property type="match status" value="1"/>
</dbReference>
<organism evidence="4 5">
    <name type="scientific">Flavobacterium gillisiae</name>
    <dbReference type="NCBI Taxonomy" id="150146"/>
    <lineage>
        <taxon>Bacteria</taxon>
        <taxon>Pseudomonadati</taxon>
        <taxon>Bacteroidota</taxon>
        <taxon>Flavobacteriia</taxon>
        <taxon>Flavobacteriales</taxon>
        <taxon>Flavobacteriaceae</taxon>
        <taxon>Flavobacterium</taxon>
    </lineage>
</organism>
<evidence type="ECO:0000313" key="5">
    <source>
        <dbReference type="Proteomes" id="UP000198951"/>
    </source>
</evidence>
<dbReference type="InterPro" id="IPR016181">
    <property type="entry name" value="Acyl_CoA_acyltransferase"/>
</dbReference>
<dbReference type="GO" id="GO:0016747">
    <property type="term" value="F:acyltransferase activity, transferring groups other than amino-acyl groups"/>
    <property type="evidence" value="ECO:0007669"/>
    <property type="project" value="InterPro"/>
</dbReference>
<evidence type="ECO:0000259" key="3">
    <source>
        <dbReference type="PROSITE" id="PS51186"/>
    </source>
</evidence>
<feature type="domain" description="N-acetyltransferase" evidence="3">
    <location>
        <begin position="3"/>
        <end position="170"/>
    </location>
</feature>